<evidence type="ECO:0000256" key="6">
    <source>
        <dbReference type="ARBA" id="ARBA00022723"/>
    </source>
</evidence>
<keyword evidence="5 9" id="KW-0808">Transferase</keyword>
<comment type="similarity">
    <text evidence="1 9">Belongs to the protein prenyltransferase subunit beta family.</text>
</comment>
<keyword evidence="4 9" id="KW-0637">Prenyltransferase</keyword>
<evidence type="ECO:0000256" key="2">
    <source>
        <dbReference type="ARBA" id="ARBA00012702"/>
    </source>
</evidence>
<evidence type="ECO:0000256" key="3">
    <source>
        <dbReference type="ARBA" id="ARBA00015798"/>
    </source>
</evidence>
<dbReference type="InterPro" id="IPR026872">
    <property type="entry name" value="FTB"/>
</dbReference>
<feature type="domain" description="Prenyltransferase alpha-alpha toroid" evidence="10">
    <location>
        <begin position="139"/>
        <end position="514"/>
    </location>
</feature>
<protein>
    <recommendedName>
        <fullName evidence="3 9">Protein farnesyltransferase subunit beta</fullName>
        <shortName evidence="9">FTase-beta</shortName>
        <ecNumber evidence="2 9">2.5.1.58</ecNumber>
    </recommendedName>
</protein>
<keyword evidence="12" id="KW-1185">Reference proteome</keyword>
<dbReference type="CDD" id="cd02893">
    <property type="entry name" value="FTase"/>
    <property type="match status" value="1"/>
</dbReference>
<dbReference type="InterPro" id="IPR008930">
    <property type="entry name" value="Terpenoid_cyclase/PrenylTrfase"/>
</dbReference>
<keyword evidence="6 9" id="KW-0479">Metal-binding</keyword>
<evidence type="ECO:0000256" key="8">
    <source>
        <dbReference type="ARBA" id="ARBA00022833"/>
    </source>
</evidence>
<keyword evidence="8 9" id="KW-0862">Zinc</keyword>
<dbReference type="InterPro" id="IPR001330">
    <property type="entry name" value="Prenyltrans"/>
</dbReference>
<evidence type="ECO:0000259" key="10">
    <source>
        <dbReference type="Pfam" id="PF00432"/>
    </source>
</evidence>
<evidence type="ECO:0000256" key="4">
    <source>
        <dbReference type="ARBA" id="ARBA00022602"/>
    </source>
</evidence>
<dbReference type="Gene3D" id="1.50.10.20">
    <property type="match status" value="1"/>
</dbReference>
<evidence type="ECO:0000256" key="9">
    <source>
        <dbReference type="RuleBase" id="RU365056"/>
    </source>
</evidence>
<dbReference type="GO" id="GO:0097354">
    <property type="term" value="P:prenylation"/>
    <property type="evidence" value="ECO:0007669"/>
    <property type="project" value="UniProtKB-UniRule"/>
</dbReference>
<dbReference type="AlphaFoldDB" id="A0AAD9T211"/>
<dbReference type="Pfam" id="PF00432">
    <property type="entry name" value="Prenyltrans"/>
    <property type="match status" value="1"/>
</dbReference>
<name>A0AAD9T211_9HELO</name>
<comment type="subunit">
    <text evidence="9">Heterodimer of an alpha and a beta subunit.</text>
</comment>
<comment type="catalytic activity">
    <reaction evidence="9">
        <text>L-cysteinyl-[protein] + (2E,6E)-farnesyl diphosphate = S-(2E,6E)-farnesyl-L-cysteinyl-[protein] + diphosphate</text>
        <dbReference type="Rhea" id="RHEA:13345"/>
        <dbReference type="Rhea" id="RHEA-COMP:10131"/>
        <dbReference type="Rhea" id="RHEA-COMP:11535"/>
        <dbReference type="ChEBI" id="CHEBI:29950"/>
        <dbReference type="ChEBI" id="CHEBI:33019"/>
        <dbReference type="ChEBI" id="CHEBI:86019"/>
        <dbReference type="ChEBI" id="CHEBI:175763"/>
    </reaction>
</comment>
<sequence length="533" mass="58730">MPFLLKERKHHKVIFKRRQMADLSTSSATLATDERLASGDQQTRQPGFVNKEHSYANPTAMAPVSGTSSHHFMMSTKAMGTGRAHASIVPDLFTQLPICRDLHTTESSQVQDETTKECLPFLAGLDPNAEYNDHGVPRLSRDRHIAFLHKTLGKLPPRYVAADASRPWMFYWALTGLATLGEDVSDYRERLINTVRPIQNLTGGFGGGNGQMSHLAPTYAILLSLAIVGGTEAMEIIDRKSMWKWLSMLKQPEGGFRMSVGGEEDVRGAYIAAVIITLLDLPLELHPDSPAWSHGKTNLITGLPEWISRCQTFEGGMSARPDVEAHGAYAFCALACLTIIGDPREIIPKYLDVPLLISWLSARQYAPDSGFSGRTNKLVDGCYSHWVGGCWPLLEACLSAASNSETNLASITSDGKLFSREGLIRYILCCCQDQSKRGGLRDKPSHTSDSYHTCYVLAGLSSAQNNWFFNATESQTGASDPLTSAFQWNSEPIIESSQIFDEQDRIGTLHPVFVIPQGTAEEMRAYFTSRGGF</sequence>
<keyword evidence="7" id="KW-0677">Repeat</keyword>
<comment type="cofactor">
    <cofactor evidence="9">
        <name>Zn(2+)</name>
        <dbReference type="ChEBI" id="CHEBI:29105"/>
    </cofactor>
    <text evidence="9">Binds 1 zinc ion per subunit.</text>
</comment>
<organism evidence="11 12">
    <name type="scientific">Diplocarpon rosae</name>
    <dbReference type="NCBI Taxonomy" id="946125"/>
    <lineage>
        <taxon>Eukaryota</taxon>
        <taxon>Fungi</taxon>
        <taxon>Dikarya</taxon>
        <taxon>Ascomycota</taxon>
        <taxon>Pezizomycotina</taxon>
        <taxon>Leotiomycetes</taxon>
        <taxon>Helotiales</taxon>
        <taxon>Drepanopezizaceae</taxon>
        <taxon>Diplocarpon</taxon>
    </lineage>
</organism>
<evidence type="ECO:0000256" key="5">
    <source>
        <dbReference type="ARBA" id="ARBA00022679"/>
    </source>
</evidence>
<evidence type="ECO:0000313" key="11">
    <source>
        <dbReference type="EMBL" id="KAK2627299.1"/>
    </source>
</evidence>
<dbReference type="EMBL" id="JAUBYV010000004">
    <property type="protein sequence ID" value="KAK2627299.1"/>
    <property type="molecule type" value="Genomic_DNA"/>
</dbReference>
<evidence type="ECO:0000256" key="7">
    <source>
        <dbReference type="ARBA" id="ARBA00022737"/>
    </source>
</evidence>
<evidence type="ECO:0000313" key="12">
    <source>
        <dbReference type="Proteomes" id="UP001285354"/>
    </source>
</evidence>
<dbReference type="GO" id="GO:0005965">
    <property type="term" value="C:protein farnesyltransferase complex"/>
    <property type="evidence" value="ECO:0007669"/>
    <property type="project" value="UniProtKB-UniRule"/>
</dbReference>
<accession>A0AAD9T211</accession>
<reference evidence="11" key="1">
    <citation type="submission" date="2023-06" db="EMBL/GenBank/DDBJ databases">
        <title>Draft genome of Marssonina rosae.</title>
        <authorList>
            <person name="Cheng Q."/>
        </authorList>
    </citation>
    <scope>NUCLEOTIDE SEQUENCE</scope>
    <source>
        <strain evidence="11">R4</strain>
    </source>
</reference>
<gene>
    <name evidence="11" type="ORF">QTJ16_003265</name>
</gene>
<dbReference type="PANTHER" id="PTHR11774:SF6">
    <property type="entry name" value="PROTEIN FARNESYLTRANSFERASE SUBUNIT BETA"/>
    <property type="match status" value="1"/>
</dbReference>
<dbReference type="EC" id="2.5.1.58" evidence="2 9"/>
<comment type="function">
    <text evidence="9">Catalyzes the transfer of a farnesyl moiety from farnesyl diphosphate to a cysteine at the fourth position from the C-terminus of several proteins. The beta subunit is responsible for peptide-binding.</text>
</comment>
<dbReference type="InterPro" id="IPR045089">
    <property type="entry name" value="PGGT1B-like"/>
</dbReference>
<dbReference type="GO" id="GO:0004660">
    <property type="term" value="F:protein farnesyltransferase activity"/>
    <property type="evidence" value="ECO:0007669"/>
    <property type="project" value="UniProtKB-UniRule"/>
</dbReference>
<evidence type="ECO:0000256" key="1">
    <source>
        <dbReference type="ARBA" id="ARBA00010497"/>
    </source>
</evidence>
<comment type="caution">
    <text evidence="11">The sequence shown here is derived from an EMBL/GenBank/DDBJ whole genome shotgun (WGS) entry which is preliminary data.</text>
</comment>
<dbReference type="PANTHER" id="PTHR11774">
    <property type="entry name" value="GERANYLGERANYL TRANSFERASE TYPE BETA SUBUNIT"/>
    <property type="match status" value="1"/>
</dbReference>
<dbReference type="GO" id="GO:0008270">
    <property type="term" value="F:zinc ion binding"/>
    <property type="evidence" value="ECO:0007669"/>
    <property type="project" value="UniProtKB-UniRule"/>
</dbReference>
<dbReference type="FunFam" id="1.50.10.20:FF:000014">
    <property type="entry name" value="Protein farnesyltransferase subunit beta"/>
    <property type="match status" value="1"/>
</dbReference>
<dbReference type="Proteomes" id="UP001285354">
    <property type="component" value="Unassembled WGS sequence"/>
</dbReference>
<dbReference type="SUPFAM" id="SSF48239">
    <property type="entry name" value="Terpenoid cyclases/Protein prenyltransferases"/>
    <property type="match status" value="1"/>
</dbReference>
<proteinExistence type="inferred from homology"/>